<organism evidence="2 3">
    <name type="scientific">Actinoplanes lutulentus</name>
    <dbReference type="NCBI Taxonomy" id="1287878"/>
    <lineage>
        <taxon>Bacteria</taxon>
        <taxon>Bacillati</taxon>
        <taxon>Actinomycetota</taxon>
        <taxon>Actinomycetes</taxon>
        <taxon>Micromonosporales</taxon>
        <taxon>Micromonosporaceae</taxon>
        <taxon>Actinoplanes</taxon>
    </lineage>
</organism>
<evidence type="ECO:0000256" key="1">
    <source>
        <dbReference type="SAM" id="SignalP"/>
    </source>
</evidence>
<dbReference type="RefSeq" id="WP_146616706.1">
    <property type="nucleotide sequence ID" value="NZ_QLMJ01000002.1"/>
</dbReference>
<dbReference type="Proteomes" id="UP000249341">
    <property type="component" value="Unassembled WGS sequence"/>
</dbReference>
<dbReference type="EMBL" id="QLMJ01000002">
    <property type="protein sequence ID" value="RAK42192.1"/>
    <property type="molecule type" value="Genomic_DNA"/>
</dbReference>
<reference evidence="2 3" key="1">
    <citation type="submission" date="2018-06" db="EMBL/GenBank/DDBJ databases">
        <title>Genomic Encyclopedia of Type Strains, Phase III (KMG-III): the genomes of soil and plant-associated and newly described type strains.</title>
        <authorList>
            <person name="Whitman W."/>
        </authorList>
    </citation>
    <scope>NUCLEOTIDE SEQUENCE [LARGE SCALE GENOMIC DNA]</scope>
    <source>
        <strain evidence="2 3">CGMCC 4.7090</strain>
    </source>
</reference>
<evidence type="ECO:0000313" key="2">
    <source>
        <dbReference type="EMBL" id="RAK42192.1"/>
    </source>
</evidence>
<proteinExistence type="predicted"/>
<protein>
    <recommendedName>
        <fullName evidence="4">Lipoprotein</fullName>
    </recommendedName>
</protein>
<feature type="chain" id="PRO_5038501978" description="Lipoprotein" evidence="1">
    <location>
        <begin position="35"/>
        <end position="151"/>
    </location>
</feature>
<comment type="caution">
    <text evidence="2">The sequence shown here is derived from an EMBL/GenBank/DDBJ whole genome shotgun (WGS) entry which is preliminary data.</text>
</comment>
<accession>A0A327ZH45</accession>
<sequence length="151" mass="15768">MTSNPSLFHRPARARTRRLRNSLAVLLLAGPAMTGCGGAQLVASEAGSPAPQAPTTSRPADLLSCTSDEVVATTMTDYAPGTRETRSPEVQAAAWAAAQGGSVTGSPTVAHQSDHFTYITFTDSTNRVATVLTFDKGDEGGWLLTTTRACQ</sequence>
<dbReference type="AlphaFoldDB" id="A0A327ZH45"/>
<evidence type="ECO:0000313" key="3">
    <source>
        <dbReference type="Proteomes" id="UP000249341"/>
    </source>
</evidence>
<feature type="signal peptide" evidence="1">
    <location>
        <begin position="1"/>
        <end position="34"/>
    </location>
</feature>
<keyword evidence="3" id="KW-1185">Reference proteome</keyword>
<keyword evidence="1" id="KW-0732">Signal</keyword>
<gene>
    <name evidence="2" type="ORF">B0I29_10213</name>
</gene>
<name>A0A327ZH45_9ACTN</name>
<evidence type="ECO:0008006" key="4">
    <source>
        <dbReference type="Google" id="ProtNLM"/>
    </source>
</evidence>